<reference evidence="2 4" key="2">
    <citation type="submission" date="2016-01" db="EMBL/GenBank/DDBJ databases">
        <title>The new phylogeny of the genus Mycobacterium.</title>
        <authorList>
            <person name="Tarcisio F."/>
            <person name="Conor M."/>
            <person name="Antonella G."/>
            <person name="Elisabetta G."/>
            <person name="Giulia F.S."/>
            <person name="Sara T."/>
            <person name="Anna F."/>
            <person name="Clotilde B."/>
            <person name="Roberto B."/>
            <person name="Veronica D.S."/>
            <person name="Fabio R."/>
            <person name="Monica P."/>
            <person name="Olivier J."/>
            <person name="Enrico T."/>
            <person name="Nicola S."/>
        </authorList>
    </citation>
    <scope>NUCLEOTIDE SEQUENCE [LARGE SCALE GENOMIC DNA]</scope>
    <source>
        <strain evidence="2 4">CCUG 50187</strain>
    </source>
</reference>
<dbReference type="EMBL" id="LQOP01000028">
    <property type="protein sequence ID" value="ORV22182.1"/>
    <property type="molecule type" value="Genomic_DNA"/>
</dbReference>
<dbReference type="Proteomes" id="UP000193811">
    <property type="component" value="Unassembled WGS sequence"/>
</dbReference>
<evidence type="ECO:0000313" key="4">
    <source>
        <dbReference type="Proteomes" id="UP000193811"/>
    </source>
</evidence>
<dbReference type="GeneID" id="44298887"/>
<evidence type="ECO:0000313" key="1">
    <source>
        <dbReference type="EMBL" id="CQD09770.1"/>
    </source>
</evidence>
<organism evidence="1 3">
    <name type="scientific">Mycolicibacterium conceptionense</name>
    <dbReference type="NCBI Taxonomy" id="451644"/>
    <lineage>
        <taxon>Bacteria</taxon>
        <taxon>Bacillati</taxon>
        <taxon>Actinomycetota</taxon>
        <taxon>Actinomycetes</taxon>
        <taxon>Mycobacteriales</taxon>
        <taxon>Mycobacteriaceae</taxon>
        <taxon>Mycolicibacterium</taxon>
    </lineage>
</organism>
<accession>A0A0U1D7U7</accession>
<evidence type="ECO:0000313" key="3">
    <source>
        <dbReference type="Proteomes" id="UP000182227"/>
    </source>
</evidence>
<dbReference type="Proteomes" id="UP000182227">
    <property type="component" value="Unassembled WGS sequence"/>
</dbReference>
<evidence type="ECO:0000313" key="2">
    <source>
        <dbReference type="EMBL" id="ORV22182.1"/>
    </source>
</evidence>
<reference evidence="1 3" key="1">
    <citation type="submission" date="2015-03" db="EMBL/GenBank/DDBJ databases">
        <authorList>
            <person name="Murphy D."/>
        </authorList>
    </citation>
    <scope>NUCLEOTIDE SEQUENCE [LARGE SCALE GENOMIC DNA]</scope>
    <source>
        <strain evidence="1 3">D16</strain>
    </source>
</reference>
<gene>
    <name evidence="2" type="ORF">AWB98_25660</name>
    <name evidence="1" type="ORF">BN970_01906</name>
</gene>
<dbReference type="EMBL" id="CTEF01000001">
    <property type="protein sequence ID" value="CQD09770.1"/>
    <property type="molecule type" value="Genomic_DNA"/>
</dbReference>
<name>A0A0U1D7U7_9MYCO</name>
<dbReference type="AlphaFoldDB" id="A0A0U1D7U7"/>
<protein>
    <submittedName>
        <fullName evidence="1">Uncharacterized protein</fullName>
    </submittedName>
</protein>
<sequence>MIARAYHQVNLDQPVPAVELPAMAGLDLALSADNVARFGGDPRRYCHALHGISLPPETMVSVAAVAAWRAGVLGIRADALSRLQLLPVDVAASVLGLPVDAVVPFTNGQAVDRFYWPLRPPGQLIARVGGFTGLGGRWDHPPTAPAPCGPGRWTVDVGPRRWQIDADVFGHVVTSTPADHVPGDGTRTAQLVVRPTSYLAEIWPA</sequence>
<dbReference type="RefSeq" id="WP_085141983.1">
    <property type="nucleotide sequence ID" value="NZ_JAYXBT010000021.1"/>
</dbReference>
<keyword evidence="4" id="KW-1185">Reference proteome</keyword>
<proteinExistence type="predicted"/>